<dbReference type="GO" id="GO:0052717">
    <property type="term" value="F:tRNA-specific adenosine-34 deaminase activity"/>
    <property type="evidence" value="ECO:0007669"/>
    <property type="project" value="TreeGrafter"/>
</dbReference>
<dbReference type="GO" id="GO:0008033">
    <property type="term" value="P:tRNA processing"/>
    <property type="evidence" value="ECO:0007669"/>
    <property type="project" value="UniProtKB-KW"/>
</dbReference>
<dbReference type="Gene3D" id="3.40.140.10">
    <property type="entry name" value="Cytidine Deaminase, domain 2"/>
    <property type="match status" value="1"/>
</dbReference>
<dbReference type="InterPro" id="IPR002125">
    <property type="entry name" value="CMP_dCMP_dom"/>
</dbReference>
<comment type="similarity">
    <text evidence="2">Belongs to the cytidine and deoxycytidylate deaminase family. ADAT3 subfamily.</text>
</comment>
<dbReference type="AlphaFoldDB" id="A0A1Q3AVS1"/>
<evidence type="ECO:0000256" key="2">
    <source>
        <dbReference type="ARBA" id="ARBA00038160"/>
    </source>
</evidence>
<dbReference type="EMBL" id="BDDD01000126">
    <property type="protein sequence ID" value="GAV59831.1"/>
    <property type="molecule type" value="Genomic_DNA"/>
</dbReference>
<feature type="compositionally biased region" description="Basic and acidic residues" evidence="3">
    <location>
        <begin position="341"/>
        <end position="350"/>
    </location>
</feature>
<sequence length="475" mass="52679">AVVVLDINDLTLYHLQPEPPPPSAHLRHHHHLLCAPTNHASSGHGNMNTWKIIHIPDKTPIPPNQQPTVDVFVSVIEPKLANNLIRRLNQIAPLENLRHVKRIQKKCLQGGKNQLLVILCSASEDNEKLNSIPLDVQELINSYRLSAFVTKVCKYAASSKEEWEEQCKLWPTSFHPPTYKIDGISGFSEEDSLSVFSFMKYAVELAKSGDGSIVNSAVIVDPSAKQIIASAYDQVFSRHNPTNKISNGSSCFRQPEVTSSLTGSNGVASQVNLLSNGSPDESKQLCIGASCLNPWLWVEEQLHDSTSVYWHPLRHAALIAIESSAARDRNLFPCSGPNGDKFSEVDHEQSSSRGSPAKRQKTNLIHVENDVEQNAHIEGSCLVSARPYLCTGYDVYLVWEPCTMCAMALVHQRIRRIFYAFPNPNAGGLGSVHRLQGEKSLNHHYAVFRVLLPEEVLNKNETEAGRPANDDQSTT</sequence>
<feature type="non-terminal residue" evidence="5">
    <location>
        <position position="1"/>
    </location>
</feature>
<dbReference type="STRING" id="3775.A0A1Q3AVS1"/>
<dbReference type="PANTHER" id="PTHR11079">
    <property type="entry name" value="CYTOSINE DEAMINASE FAMILY MEMBER"/>
    <property type="match status" value="1"/>
</dbReference>
<comment type="caution">
    <text evidence="5">The sequence shown here is derived from an EMBL/GenBank/DDBJ whole genome shotgun (WGS) entry which is preliminary data.</text>
</comment>
<dbReference type="InterPro" id="IPR016193">
    <property type="entry name" value="Cytidine_deaminase-like"/>
</dbReference>
<dbReference type="GO" id="GO:0005737">
    <property type="term" value="C:cytoplasm"/>
    <property type="evidence" value="ECO:0007669"/>
    <property type="project" value="TreeGrafter"/>
</dbReference>
<gene>
    <name evidence="5" type="ORF">CFOL_v3_03362</name>
</gene>
<dbReference type="GO" id="GO:0005634">
    <property type="term" value="C:nucleus"/>
    <property type="evidence" value="ECO:0007669"/>
    <property type="project" value="TreeGrafter"/>
</dbReference>
<evidence type="ECO:0000256" key="3">
    <source>
        <dbReference type="SAM" id="MobiDB-lite"/>
    </source>
</evidence>
<dbReference type="PROSITE" id="PS51747">
    <property type="entry name" value="CYT_DCMP_DEAMINASES_2"/>
    <property type="match status" value="1"/>
</dbReference>
<name>A0A1Q3AVS1_CEPFO</name>
<dbReference type="SUPFAM" id="SSF53927">
    <property type="entry name" value="Cytidine deaminase-like"/>
    <property type="match status" value="1"/>
</dbReference>
<organism evidence="5 6">
    <name type="scientific">Cephalotus follicularis</name>
    <name type="common">Albany pitcher plant</name>
    <dbReference type="NCBI Taxonomy" id="3775"/>
    <lineage>
        <taxon>Eukaryota</taxon>
        <taxon>Viridiplantae</taxon>
        <taxon>Streptophyta</taxon>
        <taxon>Embryophyta</taxon>
        <taxon>Tracheophyta</taxon>
        <taxon>Spermatophyta</taxon>
        <taxon>Magnoliopsida</taxon>
        <taxon>eudicotyledons</taxon>
        <taxon>Gunneridae</taxon>
        <taxon>Pentapetalae</taxon>
        <taxon>rosids</taxon>
        <taxon>fabids</taxon>
        <taxon>Oxalidales</taxon>
        <taxon>Cephalotaceae</taxon>
        <taxon>Cephalotus</taxon>
    </lineage>
</organism>
<feature type="region of interest" description="Disordered" evidence="3">
    <location>
        <begin position="337"/>
        <end position="360"/>
    </location>
</feature>
<dbReference type="PANTHER" id="PTHR11079:SF156">
    <property type="entry name" value="INACTIVE TRNA-SPECIFIC ADENOSINE DEAMINASE-LIKE PROTEIN 3-RELATED"/>
    <property type="match status" value="1"/>
</dbReference>
<protein>
    <submittedName>
        <fullName evidence="5">dCMP_cyt_deam_1 domain-containing protein</fullName>
    </submittedName>
</protein>
<keyword evidence="6" id="KW-1185">Reference proteome</keyword>
<dbReference type="InParanoid" id="A0A1Q3AVS1"/>
<dbReference type="OrthoDB" id="3180714at2759"/>
<feature type="domain" description="CMP/dCMP-type deaminase" evidence="4">
    <location>
        <begin position="308"/>
        <end position="432"/>
    </location>
</feature>
<evidence type="ECO:0000313" key="6">
    <source>
        <dbReference type="Proteomes" id="UP000187406"/>
    </source>
</evidence>
<reference evidence="6" key="1">
    <citation type="submission" date="2016-04" db="EMBL/GenBank/DDBJ databases">
        <title>Cephalotus genome sequencing.</title>
        <authorList>
            <person name="Fukushima K."/>
            <person name="Hasebe M."/>
            <person name="Fang X."/>
        </authorList>
    </citation>
    <scope>NUCLEOTIDE SEQUENCE [LARGE SCALE GENOMIC DNA]</scope>
    <source>
        <strain evidence="6">cv. St1</strain>
    </source>
</reference>
<dbReference type="CDD" id="cd01285">
    <property type="entry name" value="nucleoside_deaminase"/>
    <property type="match status" value="1"/>
</dbReference>
<evidence type="ECO:0000259" key="4">
    <source>
        <dbReference type="PROSITE" id="PS51747"/>
    </source>
</evidence>
<evidence type="ECO:0000313" key="5">
    <source>
        <dbReference type="EMBL" id="GAV59831.1"/>
    </source>
</evidence>
<dbReference type="FunCoup" id="A0A1Q3AVS1">
    <property type="interactions" value="989"/>
</dbReference>
<dbReference type="Proteomes" id="UP000187406">
    <property type="component" value="Unassembled WGS sequence"/>
</dbReference>
<evidence type="ECO:0000256" key="1">
    <source>
        <dbReference type="ARBA" id="ARBA00022694"/>
    </source>
</evidence>
<keyword evidence="1" id="KW-0819">tRNA processing</keyword>
<proteinExistence type="inferred from homology"/>
<accession>A0A1Q3AVS1</accession>